<name>A0A8S1DH94_9INSE</name>
<feature type="compositionally biased region" description="Polar residues" evidence="1">
    <location>
        <begin position="1"/>
        <end position="11"/>
    </location>
</feature>
<gene>
    <name evidence="2" type="ORF">CLODIP_2_CD00204</name>
</gene>
<accession>A0A8S1DH94</accession>
<sequence length="115" mass="12504">MLRNIHSSDGRVSSAARRGIGNGRERLGRPELPGCAQKTADGEQIFCPEGLDLHLPEIIIALCLPIKVYKEDALPQVACRPCLAADEKALQNTAQQADSSLRRILDSLTQVELSN</sequence>
<evidence type="ECO:0000256" key="1">
    <source>
        <dbReference type="SAM" id="MobiDB-lite"/>
    </source>
</evidence>
<evidence type="ECO:0000313" key="2">
    <source>
        <dbReference type="EMBL" id="CAB3381719.1"/>
    </source>
</evidence>
<protein>
    <submittedName>
        <fullName evidence="2">Uncharacterized protein</fullName>
    </submittedName>
</protein>
<dbReference type="EMBL" id="CADEPI010000243">
    <property type="protein sequence ID" value="CAB3381719.1"/>
    <property type="molecule type" value="Genomic_DNA"/>
</dbReference>
<dbReference type="Proteomes" id="UP000494165">
    <property type="component" value="Unassembled WGS sequence"/>
</dbReference>
<keyword evidence="3" id="KW-1185">Reference proteome</keyword>
<dbReference type="AlphaFoldDB" id="A0A8S1DH94"/>
<evidence type="ECO:0000313" key="3">
    <source>
        <dbReference type="Proteomes" id="UP000494165"/>
    </source>
</evidence>
<reference evidence="2 3" key="1">
    <citation type="submission" date="2020-04" db="EMBL/GenBank/DDBJ databases">
        <authorList>
            <person name="Alioto T."/>
            <person name="Alioto T."/>
            <person name="Gomez Garrido J."/>
        </authorList>
    </citation>
    <scope>NUCLEOTIDE SEQUENCE [LARGE SCALE GENOMIC DNA]</scope>
</reference>
<organism evidence="2 3">
    <name type="scientific">Cloeon dipterum</name>
    <dbReference type="NCBI Taxonomy" id="197152"/>
    <lineage>
        <taxon>Eukaryota</taxon>
        <taxon>Metazoa</taxon>
        <taxon>Ecdysozoa</taxon>
        <taxon>Arthropoda</taxon>
        <taxon>Hexapoda</taxon>
        <taxon>Insecta</taxon>
        <taxon>Pterygota</taxon>
        <taxon>Palaeoptera</taxon>
        <taxon>Ephemeroptera</taxon>
        <taxon>Pisciforma</taxon>
        <taxon>Baetidae</taxon>
        <taxon>Cloeon</taxon>
    </lineage>
</organism>
<comment type="caution">
    <text evidence="2">The sequence shown here is derived from an EMBL/GenBank/DDBJ whole genome shotgun (WGS) entry which is preliminary data.</text>
</comment>
<feature type="region of interest" description="Disordered" evidence="1">
    <location>
        <begin position="1"/>
        <end position="34"/>
    </location>
</feature>
<proteinExistence type="predicted"/>